<dbReference type="EMBL" id="CAJPWZ010000095">
    <property type="protein sequence ID" value="CAG2185555.1"/>
    <property type="molecule type" value="Genomic_DNA"/>
</dbReference>
<proteinExistence type="predicted"/>
<evidence type="ECO:0000313" key="2">
    <source>
        <dbReference type="EMBL" id="CAG2185555.1"/>
    </source>
</evidence>
<gene>
    <name evidence="2" type="ORF">MEDL_1164</name>
</gene>
<dbReference type="Proteomes" id="UP000683360">
    <property type="component" value="Unassembled WGS sequence"/>
</dbReference>
<feature type="region of interest" description="Disordered" evidence="1">
    <location>
        <begin position="1"/>
        <end position="74"/>
    </location>
</feature>
<organism evidence="2 3">
    <name type="scientific">Mytilus edulis</name>
    <name type="common">Blue mussel</name>
    <dbReference type="NCBI Taxonomy" id="6550"/>
    <lineage>
        <taxon>Eukaryota</taxon>
        <taxon>Metazoa</taxon>
        <taxon>Spiralia</taxon>
        <taxon>Lophotrochozoa</taxon>
        <taxon>Mollusca</taxon>
        <taxon>Bivalvia</taxon>
        <taxon>Autobranchia</taxon>
        <taxon>Pteriomorphia</taxon>
        <taxon>Mytilida</taxon>
        <taxon>Mytiloidea</taxon>
        <taxon>Mytilidae</taxon>
        <taxon>Mytilinae</taxon>
        <taxon>Mytilus</taxon>
    </lineage>
</organism>
<evidence type="ECO:0000256" key="1">
    <source>
        <dbReference type="SAM" id="MobiDB-lite"/>
    </source>
</evidence>
<sequence length="162" mass="18756">MVTDFETVKMTGSVNNAKLPGHKQADCPSFEAQNKESNSMPQEMSQKAAALSQSDTDSDESNTESIHDYTRRKHACSSFKISNKSQSEKVIKCTGKASKKITKETFSFENKNRYFWRKWKTPKEKKKNNKTKEKIRRRFSQLKIKHSDNNVSIWRGNTRLSQ</sequence>
<name>A0A8S3PS22_MYTED</name>
<protein>
    <submittedName>
        <fullName evidence="2">Uncharacterized protein</fullName>
    </submittedName>
</protein>
<feature type="compositionally biased region" description="Polar residues" evidence="1">
    <location>
        <begin position="31"/>
        <end position="45"/>
    </location>
</feature>
<comment type="caution">
    <text evidence="2">The sequence shown here is derived from an EMBL/GenBank/DDBJ whole genome shotgun (WGS) entry which is preliminary data.</text>
</comment>
<reference evidence="2" key="1">
    <citation type="submission" date="2021-03" db="EMBL/GenBank/DDBJ databases">
        <authorList>
            <person name="Bekaert M."/>
        </authorList>
    </citation>
    <scope>NUCLEOTIDE SEQUENCE</scope>
</reference>
<accession>A0A8S3PS22</accession>
<evidence type="ECO:0000313" key="3">
    <source>
        <dbReference type="Proteomes" id="UP000683360"/>
    </source>
</evidence>
<keyword evidence="3" id="KW-1185">Reference proteome</keyword>
<dbReference type="AlphaFoldDB" id="A0A8S3PS22"/>